<feature type="compositionally biased region" description="Polar residues" evidence="1">
    <location>
        <begin position="231"/>
        <end position="240"/>
    </location>
</feature>
<dbReference type="Proteomes" id="UP000325577">
    <property type="component" value="Linkage Group LG10"/>
</dbReference>
<gene>
    <name evidence="2" type="ORF">F0562_019627</name>
</gene>
<name>A0A5J5BNW6_9ASTE</name>
<feature type="compositionally biased region" description="Polar residues" evidence="1">
    <location>
        <begin position="368"/>
        <end position="389"/>
    </location>
</feature>
<dbReference type="AlphaFoldDB" id="A0A5J5BNW6"/>
<evidence type="ECO:0000313" key="2">
    <source>
        <dbReference type="EMBL" id="KAA8544843.1"/>
    </source>
</evidence>
<feature type="compositionally biased region" description="Pro residues" evidence="1">
    <location>
        <begin position="196"/>
        <end position="210"/>
    </location>
</feature>
<accession>A0A5J5BNW6</accession>
<reference evidence="2 3" key="1">
    <citation type="submission" date="2019-09" db="EMBL/GenBank/DDBJ databases">
        <title>A chromosome-level genome assembly of the Chinese tupelo Nyssa sinensis.</title>
        <authorList>
            <person name="Yang X."/>
            <person name="Kang M."/>
            <person name="Yang Y."/>
            <person name="Xiong H."/>
            <person name="Wang M."/>
            <person name="Zhang Z."/>
            <person name="Wang Z."/>
            <person name="Wu H."/>
            <person name="Ma T."/>
            <person name="Liu J."/>
            <person name="Xi Z."/>
        </authorList>
    </citation>
    <scope>NUCLEOTIDE SEQUENCE [LARGE SCALE GENOMIC DNA]</scope>
    <source>
        <strain evidence="2">J267</strain>
        <tissue evidence="2">Leaf</tissue>
    </source>
</reference>
<evidence type="ECO:0000313" key="3">
    <source>
        <dbReference type="Proteomes" id="UP000325577"/>
    </source>
</evidence>
<feature type="region of interest" description="Disordered" evidence="1">
    <location>
        <begin position="192"/>
        <end position="263"/>
    </location>
</feature>
<keyword evidence="3" id="KW-1185">Reference proteome</keyword>
<feature type="compositionally biased region" description="Basic residues" evidence="1">
    <location>
        <begin position="404"/>
        <end position="419"/>
    </location>
</feature>
<organism evidence="2 3">
    <name type="scientific">Nyssa sinensis</name>
    <dbReference type="NCBI Taxonomy" id="561372"/>
    <lineage>
        <taxon>Eukaryota</taxon>
        <taxon>Viridiplantae</taxon>
        <taxon>Streptophyta</taxon>
        <taxon>Embryophyta</taxon>
        <taxon>Tracheophyta</taxon>
        <taxon>Spermatophyta</taxon>
        <taxon>Magnoliopsida</taxon>
        <taxon>eudicotyledons</taxon>
        <taxon>Gunneridae</taxon>
        <taxon>Pentapetalae</taxon>
        <taxon>asterids</taxon>
        <taxon>Cornales</taxon>
        <taxon>Nyssaceae</taxon>
        <taxon>Nyssa</taxon>
    </lineage>
</organism>
<sequence length="419" mass="45322">MEQAASRWKASRLIAVGGIIVYWWLSPPKFCVSHPLITHLTSLCCDFSGCHQLAEDRSCERSTKDTQECAPTQTTTIETEARLNQECAPTQTTTADAELVAPVVDAQVEGMLAGNQPLPAGPLGCRWRARPCVGFQPVGGIIELLAHSLTSIYHRSEETIDDDGKAQHVLQDIKQISYTALEAIRELQRLTVDPAPGSPAPALIPVPPLTRPRGIVARSTAQRTRRGEQSRGPNDDSQGGASTSTSVPSTSSAPTAVPTLHASPLPLPQQFQELSTPPVLHDEDSATSDESHMPTTTILAESTSTVDRIPVVSSHNSPPVSHLTETTTHLAAPEVARNSLREHKVAVDGLAQLQRVRHGRGQGRGNGFNPTNVSCTPSTRRQRQSTPSLSPVDGVSQFTQERRPKPRQQRPKRQRKGTA</sequence>
<proteinExistence type="predicted"/>
<feature type="region of interest" description="Disordered" evidence="1">
    <location>
        <begin position="357"/>
        <end position="419"/>
    </location>
</feature>
<dbReference type="EMBL" id="CM018033">
    <property type="protein sequence ID" value="KAA8544843.1"/>
    <property type="molecule type" value="Genomic_DNA"/>
</dbReference>
<protein>
    <submittedName>
        <fullName evidence="2">Uncharacterized protein</fullName>
    </submittedName>
</protein>
<evidence type="ECO:0000256" key="1">
    <source>
        <dbReference type="SAM" id="MobiDB-lite"/>
    </source>
</evidence>
<feature type="compositionally biased region" description="Low complexity" evidence="1">
    <location>
        <begin position="241"/>
        <end position="259"/>
    </location>
</feature>